<dbReference type="Pfam" id="PF08550">
    <property type="entry name" value="GATA_AreA"/>
    <property type="match status" value="1"/>
</dbReference>
<keyword evidence="6" id="KW-0534">Nitrate assimilation</keyword>
<dbReference type="InterPro" id="IPR039355">
    <property type="entry name" value="Transcription_factor_GATA"/>
</dbReference>
<dbReference type="EMBL" id="CAJPDQ010000003">
    <property type="protein sequence ID" value="CAF9906824.1"/>
    <property type="molecule type" value="Genomic_DNA"/>
</dbReference>
<dbReference type="PRINTS" id="PR00619">
    <property type="entry name" value="GATAZNFINGER"/>
</dbReference>
<dbReference type="SMART" id="SM00401">
    <property type="entry name" value="ZnF_GATA"/>
    <property type="match status" value="1"/>
</dbReference>
<keyword evidence="5" id="KW-0805">Transcription regulation</keyword>
<dbReference type="GO" id="GO:0000122">
    <property type="term" value="P:negative regulation of transcription by RNA polymerase II"/>
    <property type="evidence" value="ECO:0007669"/>
    <property type="project" value="TreeGrafter"/>
</dbReference>
<dbReference type="PANTHER" id="PTHR10071:SF281">
    <property type="entry name" value="BOX A-BINDING FACTOR-RELATED"/>
    <property type="match status" value="1"/>
</dbReference>
<name>A0A8H3EKB0_9LECA</name>
<evidence type="ECO:0000256" key="10">
    <source>
        <dbReference type="SAM" id="MobiDB-lite"/>
    </source>
</evidence>
<gene>
    <name evidence="12" type="ORF">GOMPHAMPRED_004942</name>
</gene>
<comment type="caution">
    <text evidence="12">The sequence shown here is derived from an EMBL/GenBank/DDBJ whole genome shotgun (WGS) entry which is preliminary data.</text>
</comment>
<keyword evidence="4" id="KW-0862">Zinc</keyword>
<keyword evidence="7" id="KW-0804">Transcription</keyword>
<evidence type="ECO:0000256" key="5">
    <source>
        <dbReference type="ARBA" id="ARBA00023015"/>
    </source>
</evidence>
<evidence type="ECO:0000256" key="1">
    <source>
        <dbReference type="ARBA" id="ARBA00004123"/>
    </source>
</evidence>
<dbReference type="GO" id="GO:0042128">
    <property type="term" value="P:nitrate assimilation"/>
    <property type="evidence" value="ECO:0007669"/>
    <property type="project" value="UniProtKB-KW"/>
</dbReference>
<dbReference type="FunFam" id="3.30.50.10:FF:000007">
    <property type="entry name" value="Nitrogen regulatory AreA, N-terminal"/>
    <property type="match status" value="1"/>
</dbReference>
<feature type="compositionally biased region" description="Polar residues" evidence="10">
    <location>
        <begin position="689"/>
        <end position="704"/>
    </location>
</feature>
<accession>A0A8H3EKB0</accession>
<feature type="compositionally biased region" description="Low complexity" evidence="10">
    <location>
        <begin position="705"/>
        <end position="737"/>
    </location>
</feature>
<feature type="compositionally biased region" description="Polar residues" evidence="10">
    <location>
        <begin position="83"/>
        <end position="122"/>
    </location>
</feature>
<dbReference type="Proteomes" id="UP000664169">
    <property type="component" value="Unassembled WGS sequence"/>
</dbReference>
<feature type="compositionally biased region" description="Polar residues" evidence="10">
    <location>
        <begin position="577"/>
        <end position="591"/>
    </location>
</feature>
<dbReference type="GO" id="GO:0008270">
    <property type="term" value="F:zinc ion binding"/>
    <property type="evidence" value="ECO:0007669"/>
    <property type="project" value="UniProtKB-KW"/>
</dbReference>
<evidence type="ECO:0000259" key="11">
    <source>
        <dbReference type="PROSITE" id="PS50114"/>
    </source>
</evidence>
<dbReference type="InterPro" id="IPR000679">
    <property type="entry name" value="Znf_GATA"/>
</dbReference>
<reference evidence="12" key="1">
    <citation type="submission" date="2021-03" db="EMBL/GenBank/DDBJ databases">
        <authorList>
            <person name="Tagirdzhanova G."/>
        </authorList>
    </citation>
    <scope>NUCLEOTIDE SEQUENCE</scope>
</reference>
<dbReference type="PROSITE" id="PS50114">
    <property type="entry name" value="GATA_ZN_FINGER_2"/>
    <property type="match status" value="1"/>
</dbReference>
<feature type="compositionally biased region" description="Polar residues" evidence="10">
    <location>
        <begin position="762"/>
        <end position="771"/>
    </location>
</feature>
<evidence type="ECO:0000313" key="12">
    <source>
        <dbReference type="EMBL" id="CAF9906824.1"/>
    </source>
</evidence>
<evidence type="ECO:0000256" key="6">
    <source>
        <dbReference type="ARBA" id="ARBA00023063"/>
    </source>
</evidence>
<keyword evidence="2" id="KW-0479">Metal-binding</keyword>
<feature type="region of interest" description="Disordered" evidence="10">
    <location>
        <begin position="648"/>
        <end position="790"/>
    </location>
</feature>
<dbReference type="GO" id="GO:0045944">
    <property type="term" value="P:positive regulation of transcription by RNA polymerase II"/>
    <property type="evidence" value="ECO:0007669"/>
    <property type="project" value="TreeGrafter"/>
</dbReference>
<dbReference type="CDD" id="cd00202">
    <property type="entry name" value="ZnF_GATA"/>
    <property type="match status" value="1"/>
</dbReference>
<feature type="region of interest" description="Disordered" evidence="10">
    <location>
        <begin position="508"/>
        <end position="602"/>
    </location>
</feature>
<evidence type="ECO:0000313" key="13">
    <source>
        <dbReference type="Proteomes" id="UP000664169"/>
    </source>
</evidence>
<dbReference type="Gene3D" id="3.30.50.10">
    <property type="entry name" value="Erythroid Transcription Factor GATA-1, subunit A"/>
    <property type="match status" value="1"/>
</dbReference>
<dbReference type="GO" id="GO:0000981">
    <property type="term" value="F:DNA-binding transcription factor activity, RNA polymerase II-specific"/>
    <property type="evidence" value="ECO:0007669"/>
    <property type="project" value="TreeGrafter"/>
</dbReference>
<feature type="compositionally biased region" description="Basic and acidic residues" evidence="10">
    <location>
        <begin position="532"/>
        <end position="541"/>
    </location>
</feature>
<evidence type="ECO:0000256" key="3">
    <source>
        <dbReference type="ARBA" id="ARBA00022771"/>
    </source>
</evidence>
<organism evidence="12 13">
    <name type="scientific">Gomphillus americanus</name>
    <dbReference type="NCBI Taxonomy" id="1940652"/>
    <lineage>
        <taxon>Eukaryota</taxon>
        <taxon>Fungi</taxon>
        <taxon>Dikarya</taxon>
        <taxon>Ascomycota</taxon>
        <taxon>Pezizomycotina</taxon>
        <taxon>Lecanoromycetes</taxon>
        <taxon>OSLEUM clade</taxon>
        <taxon>Ostropomycetidae</taxon>
        <taxon>Ostropales</taxon>
        <taxon>Graphidaceae</taxon>
        <taxon>Gomphilloideae</taxon>
        <taxon>Gomphillus</taxon>
    </lineage>
</organism>
<dbReference type="InterPro" id="IPR013088">
    <property type="entry name" value="Znf_NHR/GATA"/>
</dbReference>
<dbReference type="GO" id="GO:0000978">
    <property type="term" value="F:RNA polymerase II cis-regulatory region sequence-specific DNA binding"/>
    <property type="evidence" value="ECO:0007669"/>
    <property type="project" value="TreeGrafter"/>
</dbReference>
<sequence length="831" mass="89434">MYTAARGAARKGFLDDAIFSSRKESEDADLDDPDRMQEKDPLSVQIWRLYSRTKAQLPNQERMENITWRMMAMNLKRKERQAAATTSNLTSLPTHPSQSPSGIAQLRQSAASFNPSTSQSDAMNLDDFLVPSSVTSPFEEASPSPQSNTTSVTTLPPSTAAIPIKTKKTSEPYHPLASAPGLPQHRGNTGEFEYVQRHVRKTSIDDRRVRFDTKGNAIHTDVNGNRKRPADSSPQVPALNSIAIPNEPDADAQLENYNLDFATIQGAHHPPHPFSINTFDNNFQDDQILHSAGPFQPNFNFSPLASPLTGHGPFSMYNNLSLASSVPSGGDYYSPSASAYPSNVSTPQPGSNGGDVYFERKMAKNPGFQNNQQSTLQSSLSTQYLYNQNEGMFGAVTSAPMQEYERMAFAGHQHVNPAQVLQNNFSSAPSPAMGGTRSDGMFTFGADSDNEDDENLLSDPAMIMNTEYSFKDTSPMQFGGTGMSADYNMGINMGQGLKKQVTIGSTDRLQQAGEWSGAMERKHGSSVSVSDVRNRGQDPRRQKIPRTTSTPNTLSLAQQQFMNSRTFSSPNSPPESGLTSVDPSQPSSPGGSRNEDSSTPTTCTNCFTQTTPLWRRNPEGQPLCNACGLFLKLHGVVRPLSLKTDVIKKRNRGGGASAPPATTTRATKKASRKNSMSQAPLVTTPPAQPQGSDSPGSIQGSVDNSSTAASTPTSTGVGTSKSANIPIAAAPPRNNSSTNLASSVPMRATLPVVPKRQKNKSKSSIPFSQDTEMVDADDISGRSGKNTAAQSNLRNAAFPGTGMMNALPNQPLVAGGSTSNNQEWEWLTMSL</sequence>
<comment type="subcellular location">
    <subcellularLocation>
        <location evidence="1">Nucleus</location>
    </subcellularLocation>
</comment>
<dbReference type="OrthoDB" id="515401at2759"/>
<feature type="compositionally biased region" description="Polar residues" evidence="10">
    <location>
        <begin position="545"/>
        <end position="570"/>
    </location>
</feature>
<dbReference type="PROSITE" id="PS00344">
    <property type="entry name" value="GATA_ZN_FINGER_1"/>
    <property type="match status" value="1"/>
</dbReference>
<dbReference type="InterPro" id="IPR013860">
    <property type="entry name" value="AreA_GATA"/>
</dbReference>
<keyword evidence="8" id="KW-0539">Nucleus</keyword>
<evidence type="ECO:0000256" key="4">
    <source>
        <dbReference type="ARBA" id="ARBA00022833"/>
    </source>
</evidence>
<dbReference type="AlphaFoldDB" id="A0A8H3EKB0"/>
<dbReference type="PANTHER" id="PTHR10071">
    <property type="entry name" value="TRANSCRIPTION FACTOR GATA FAMILY MEMBER"/>
    <property type="match status" value="1"/>
</dbReference>
<feature type="domain" description="GATA-type" evidence="11">
    <location>
        <begin position="597"/>
        <end position="650"/>
    </location>
</feature>
<keyword evidence="3 9" id="KW-0863">Zinc-finger</keyword>
<feature type="region of interest" description="Disordered" evidence="10">
    <location>
        <begin position="78"/>
        <end position="188"/>
    </location>
</feature>
<evidence type="ECO:0000256" key="8">
    <source>
        <dbReference type="ARBA" id="ARBA00023242"/>
    </source>
</evidence>
<dbReference type="SUPFAM" id="SSF57716">
    <property type="entry name" value="Glucocorticoid receptor-like (DNA-binding domain)"/>
    <property type="match status" value="1"/>
</dbReference>
<evidence type="ECO:0000256" key="2">
    <source>
        <dbReference type="ARBA" id="ARBA00022723"/>
    </source>
</evidence>
<dbReference type="Pfam" id="PF00320">
    <property type="entry name" value="GATA"/>
    <property type="match status" value="1"/>
</dbReference>
<evidence type="ECO:0000256" key="9">
    <source>
        <dbReference type="PROSITE-ProRule" id="PRU00094"/>
    </source>
</evidence>
<proteinExistence type="predicted"/>
<feature type="compositionally biased region" description="Polar residues" evidence="10">
    <location>
        <begin position="143"/>
        <end position="157"/>
    </location>
</feature>
<keyword evidence="13" id="KW-1185">Reference proteome</keyword>
<protein>
    <recommendedName>
        <fullName evidence="11">GATA-type domain-containing protein</fullName>
    </recommendedName>
</protein>
<evidence type="ECO:0000256" key="7">
    <source>
        <dbReference type="ARBA" id="ARBA00023163"/>
    </source>
</evidence>
<dbReference type="GO" id="GO:0005634">
    <property type="term" value="C:nucleus"/>
    <property type="evidence" value="ECO:0007669"/>
    <property type="project" value="UniProtKB-SubCell"/>
</dbReference>